<accession>A0A6P8K120</accession>
<dbReference type="AlphaFoldDB" id="A0A6P8K120"/>
<evidence type="ECO:0000313" key="1">
    <source>
        <dbReference type="Proteomes" id="UP000515162"/>
    </source>
</evidence>
<gene>
    <name evidence="2" type="primary">LOC117138237</name>
</gene>
<dbReference type="RefSeq" id="XP_033156076.1">
    <property type="nucleotide sequence ID" value="XM_033300185.1"/>
</dbReference>
<dbReference type="Proteomes" id="UP000515162">
    <property type="component" value="Chromosome 2R"/>
</dbReference>
<proteinExistence type="predicted"/>
<reference evidence="2" key="1">
    <citation type="submission" date="2025-08" db="UniProtKB">
        <authorList>
            <consortium name="RefSeq"/>
        </authorList>
    </citation>
    <scope>IDENTIFICATION</scope>
    <source>
        <strain evidence="2">Mau12</strain>
        <tissue evidence="2">Whole Body</tissue>
    </source>
</reference>
<organism evidence="1 2">
    <name type="scientific">Drosophila mauritiana</name>
    <name type="common">Fruit fly</name>
    <dbReference type="NCBI Taxonomy" id="7226"/>
    <lineage>
        <taxon>Eukaryota</taxon>
        <taxon>Metazoa</taxon>
        <taxon>Ecdysozoa</taxon>
        <taxon>Arthropoda</taxon>
        <taxon>Hexapoda</taxon>
        <taxon>Insecta</taxon>
        <taxon>Pterygota</taxon>
        <taxon>Neoptera</taxon>
        <taxon>Endopterygota</taxon>
        <taxon>Diptera</taxon>
        <taxon>Brachycera</taxon>
        <taxon>Muscomorpha</taxon>
        <taxon>Ephydroidea</taxon>
        <taxon>Drosophilidae</taxon>
        <taxon>Drosophila</taxon>
        <taxon>Sophophora</taxon>
    </lineage>
</organism>
<sequence length="174" mass="19597">MGTSVLATMCAERLTKLLVRYSRAQPPVGRNQSHCVDNVLSPLPRSEATTAFLKPMNAAGQVHPPSKPANKWQPMGTITSIGQRFQREAMDEICARAKDRLLPKTEPRRLNFSRNHALFPNKSRGLEDWKNPGSGRYSAPFVSLFQAPNCPSLPKKSFSHPLAFDRQKLYRDCY</sequence>
<evidence type="ECO:0000313" key="2">
    <source>
        <dbReference type="RefSeq" id="XP_033156076.1"/>
    </source>
</evidence>
<keyword evidence="1" id="KW-1185">Reference proteome</keyword>
<protein>
    <submittedName>
        <fullName evidence="2">Uncharacterized protein LOC117138237</fullName>
    </submittedName>
</protein>
<dbReference type="GeneID" id="117138237"/>
<name>A0A6P8K120_DROMA</name>